<gene>
    <name evidence="1" type="ORF">LEMA_uP081060.1</name>
</gene>
<protein>
    <submittedName>
        <fullName evidence="1">Predicted protein</fullName>
    </submittedName>
</protein>
<dbReference type="AlphaFoldDB" id="E5A5G9"/>
<dbReference type="VEuPathDB" id="FungiDB:LEMA_uP081060.1"/>
<organism evidence="2">
    <name type="scientific">Leptosphaeria maculans (strain JN3 / isolate v23.1.3 / race Av1-4-5-6-7-8)</name>
    <name type="common">Blackleg fungus</name>
    <name type="synonym">Phoma lingam</name>
    <dbReference type="NCBI Taxonomy" id="985895"/>
    <lineage>
        <taxon>Eukaryota</taxon>
        <taxon>Fungi</taxon>
        <taxon>Dikarya</taxon>
        <taxon>Ascomycota</taxon>
        <taxon>Pezizomycotina</taxon>
        <taxon>Dothideomycetes</taxon>
        <taxon>Pleosporomycetidae</taxon>
        <taxon>Pleosporales</taxon>
        <taxon>Pleosporineae</taxon>
        <taxon>Leptosphaeriaceae</taxon>
        <taxon>Plenodomus</taxon>
        <taxon>Plenodomus lingam/Leptosphaeria maculans species complex</taxon>
    </lineage>
</organism>
<proteinExistence type="predicted"/>
<accession>E5A5G9</accession>
<name>E5A5G9_LEPMJ</name>
<dbReference type="InParanoid" id="E5A5G9"/>
<keyword evidence="2" id="KW-1185">Reference proteome</keyword>
<dbReference type="Proteomes" id="UP000002668">
    <property type="component" value="Genome"/>
</dbReference>
<evidence type="ECO:0000313" key="1">
    <source>
        <dbReference type="EMBL" id="CBX98867.1"/>
    </source>
</evidence>
<evidence type="ECO:0000313" key="2">
    <source>
        <dbReference type="Proteomes" id="UP000002668"/>
    </source>
</evidence>
<dbReference type="EMBL" id="FP929134">
    <property type="protein sequence ID" value="CBX98867.1"/>
    <property type="molecule type" value="Genomic_DNA"/>
</dbReference>
<reference evidence="2" key="1">
    <citation type="journal article" date="2011" name="Nat. Commun.">
        <title>Effector diversification within compartments of the Leptosphaeria maculans genome affected by Repeat-Induced Point mutations.</title>
        <authorList>
            <person name="Rouxel T."/>
            <person name="Grandaubert J."/>
            <person name="Hane J.K."/>
            <person name="Hoede C."/>
            <person name="van de Wouw A.P."/>
            <person name="Couloux A."/>
            <person name="Dominguez V."/>
            <person name="Anthouard V."/>
            <person name="Bally P."/>
            <person name="Bourras S."/>
            <person name="Cozijnsen A.J."/>
            <person name="Ciuffetti L.M."/>
            <person name="Degrave A."/>
            <person name="Dilmaghani A."/>
            <person name="Duret L."/>
            <person name="Fudal I."/>
            <person name="Goodwin S.B."/>
            <person name="Gout L."/>
            <person name="Glaser N."/>
            <person name="Linglin J."/>
            <person name="Kema G.H.J."/>
            <person name="Lapalu N."/>
            <person name="Lawrence C.B."/>
            <person name="May K."/>
            <person name="Meyer M."/>
            <person name="Ollivier B."/>
            <person name="Poulain J."/>
            <person name="Schoch C.L."/>
            <person name="Simon A."/>
            <person name="Spatafora J.W."/>
            <person name="Stachowiak A."/>
            <person name="Turgeon B.G."/>
            <person name="Tyler B.M."/>
            <person name="Vincent D."/>
            <person name="Weissenbach J."/>
            <person name="Amselem J."/>
            <person name="Quesneville H."/>
            <person name="Oliver R.P."/>
            <person name="Wincker P."/>
            <person name="Balesdent M.-H."/>
            <person name="Howlett B.J."/>
        </authorList>
    </citation>
    <scope>NUCLEOTIDE SEQUENCE [LARGE SCALE GENOMIC DNA]</scope>
    <source>
        <strain evidence="2">JN3 / isolate v23.1.3 / race Av1-4-5-6-7-8</strain>
    </source>
</reference>
<dbReference type="HOGENOM" id="CLU_2483771_0_0_1"/>
<sequence>MATPSLSDITFSLQICGLVYKLVNPYGIRAATSFLTKRAYVFLSILLRGNRSNGDRYRMAAYFAPSPSRNVMDEQVARSLAIDQMLT</sequence>